<dbReference type="STRING" id="257708.RGI145_00515"/>
<reference evidence="4 5" key="1">
    <citation type="submission" date="2016-05" db="EMBL/GenBank/DDBJ databases">
        <title>Complete Genome and Methylome Analysis of Psychrotrophic Bacterial Isolates from Antarctic Lake Untersee.</title>
        <authorList>
            <person name="Fomenkov A."/>
            <person name="Akimov V.N."/>
            <person name="Vasilyeva L.V."/>
            <person name="Andersen D."/>
            <person name="Vincze T."/>
            <person name="Roberts R.J."/>
        </authorList>
    </citation>
    <scope>NUCLEOTIDE SEQUENCE [LARGE SCALE GENOMIC DNA]</scope>
    <source>
        <strain evidence="4 5">U14-5</strain>
    </source>
</reference>
<proteinExistence type="inferred from homology"/>
<protein>
    <submittedName>
        <fullName evidence="4">Phenylacetic acid degradation protein PaaD</fullName>
    </submittedName>
</protein>
<dbReference type="eggNOG" id="COG2050">
    <property type="taxonomic scope" value="Bacteria"/>
</dbReference>
<comment type="similarity">
    <text evidence="1">Belongs to the thioesterase PaaI family.</text>
</comment>
<dbReference type="InterPro" id="IPR003736">
    <property type="entry name" value="PAAI_dom"/>
</dbReference>
<evidence type="ECO:0000259" key="3">
    <source>
        <dbReference type="Pfam" id="PF03061"/>
    </source>
</evidence>
<dbReference type="PANTHER" id="PTHR42856:SF1">
    <property type="entry name" value="ACYL-COENZYME A THIOESTERASE PAAI"/>
    <property type="match status" value="1"/>
</dbReference>
<dbReference type="FunFam" id="3.10.129.10:FF:000022">
    <property type="entry name" value="Phenylacetic acid degradation protein"/>
    <property type="match status" value="1"/>
</dbReference>
<name>A0A1L7AB28_9PROT</name>
<organism evidence="4 5">
    <name type="scientific">Roseomonas gilardii</name>
    <dbReference type="NCBI Taxonomy" id="257708"/>
    <lineage>
        <taxon>Bacteria</taxon>
        <taxon>Pseudomonadati</taxon>
        <taxon>Pseudomonadota</taxon>
        <taxon>Alphaproteobacteria</taxon>
        <taxon>Acetobacterales</taxon>
        <taxon>Roseomonadaceae</taxon>
        <taxon>Roseomonas</taxon>
    </lineage>
</organism>
<gene>
    <name evidence="4" type="ORF">RGI145_00515</name>
</gene>
<dbReference type="GO" id="GO:0016289">
    <property type="term" value="F:acyl-CoA hydrolase activity"/>
    <property type="evidence" value="ECO:0007669"/>
    <property type="project" value="UniProtKB-ARBA"/>
</dbReference>
<dbReference type="NCBIfam" id="TIGR00369">
    <property type="entry name" value="unchar_dom_1"/>
    <property type="match status" value="1"/>
</dbReference>
<evidence type="ECO:0000313" key="4">
    <source>
        <dbReference type="EMBL" id="APT55829.1"/>
    </source>
</evidence>
<feature type="domain" description="Thioesterase" evidence="3">
    <location>
        <begin position="58"/>
        <end position="129"/>
    </location>
</feature>
<dbReference type="InterPro" id="IPR052723">
    <property type="entry name" value="Acyl-CoA_thioesterase_PaaI"/>
</dbReference>
<dbReference type="AlphaFoldDB" id="A0A1L7AB28"/>
<dbReference type="InterPro" id="IPR011973">
    <property type="entry name" value="PaaD"/>
</dbReference>
<dbReference type="Pfam" id="PF03061">
    <property type="entry name" value="4HBT"/>
    <property type="match status" value="1"/>
</dbReference>
<evidence type="ECO:0000313" key="5">
    <source>
        <dbReference type="Proteomes" id="UP000185494"/>
    </source>
</evidence>
<sequence>MGMEAGDTAQQLAERCVAAMLERDPASNGLGMRLLRVAPGEADLSMQVAPHMLNGHRNCHGGFIFTLADSAFACACNSFDRITVGQSCTIHYIRPVMAGTVLTARARRVAEAGRSGIYDVLVVDEQEQAVATFRGQSRTVGGSMLGEGE</sequence>
<dbReference type="Proteomes" id="UP000185494">
    <property type="component" value="Chromosome 1"/>
</dbReference>
<dbReference type="EMBL" id="CP015583">
    <property type="protein sequence ID" value="APT55829.1"/>
    <property type="molecule type" value="Genomic_DNA"/>
</dbReference>
<dbReference type="CDD" id="cd03443">
    <property type="entry name" value="PaaI_thioesterase"/>
    <property type="match status" value="1"/>
</dbReference>
<evidence type="ECO:0000256" key="2">
    <source>
        <dbReference type="ARBA" id="ARBA00022801"/>
    </source>
</evidence>
<dbReference type="InterPro" id="IPR029069">
    <property type="entry name" value="HotDog_dom_sf"/>
</dbReference>
<keyword evidence="2" id="KW-0378">Hydrolase</keyword>
<dbReference type="SUPFAM" id="SSF54637">
    <property type="entry name" value="Thioesterase/thiol ester dehydrase-isomerase"/>
    <property type="match status" value="1"/>
</dbReference>
<evidence type="ECO:0000256" key="1">
    <source>
        <dbReference type="ARBA" id="ARBA00008324"/>
    </source>
</evidence>
<dbReference type="Gene3D" id="3.10.129.10">
    <property type="entry name" value="Hotdog Thioesterase"/>
    <property type="match status" value="1"/>
</dbReference>
<dbReference type="KEGG" id="rgi:RGI145_00515"/>
<accession>A0A1L7AB28</accession>
<dbReference type="PANTHER" id="PTHR42856">
    <property type="entry name" value="ACYL-COENZYME A THIOESTERASE PAAI"/>
    <property type="match status" value="1"/>
</dbReference>
<dbReference type="NCBIfam" id="TIGR02286">
    <property type="entry name" value="PaaD"/>
    <property type="match status" value="1"/>
</dbReference>
<dbReference type="InterPro" id="IPR006683">
    <property type="entry name" value="Thioestr_dom"/>
</dbReference>